<accession>A0A1I2H3L2</accession>
<dbReference type="GO" id="GO:0006935">
    <property type="term" value="P:chemotaxis"/>
    <property type="evidence" value="ECO:0007669"/>
    <property type="project" value="InterPro"/>
</dbReference>
<dbReference type="GO" id="GO:0005829">
    <property type="term" value="C:cytosol"/>
    <property type="evidence" value="ECO:0007669"/>
    <property type="project" value="TreeGrafter"/>
</dbReference>
<proteinExistence type="predicted"/>
<dbReference type="SUPFAM" id="SSF50341">
    <property type="entry name" value="CheW-like"/>
    <property type="match status" value="1"/>
</dbReference>
<dbReference type="EMBL" id="FONY01000021">
    <property type="protein sequence ID" value="SFF23919.1"/>
    <property type="molecule type" value="Genomic_DNA"/>
</dbReference>
<dbReference type="PANTHER" id="PTHR22617">
    <property type="entry name" value="CHEMOTAXIS SENSOR HISTIDINE KINASE-RELATED"/>
    <property type="match status" value="1"/>
</dbReference>
<dbReference type="PANTHER" id="PTHR22617:SF23">
    <property type="entry name" value="CHEMOTAXIS PROTEIN CHEW"/>
    <property type="match status" value="1"/>
</dbReference>
<sequence>MSSISKKKEINHVKKHQLIVFKLEGQEYALFIDQIKEVVITPALTPVPLTPPYIKGVANIRGEILAMIDLVERFELKKQGQESTPKKLNFTLVIADEEKKMGLLVEELPQTLNVLETDMIQPSLIYQTEEEKNYIQFIVRLQSKENTQRLIIVIDLNKIILKEEVNSTLTNF</sequence>
<protein>
    <submittedName>
        <fullName evidence="2">Purine-binding chemotaxis protein CheW</fullName>
    </submittedName>
</protein>
<feature type="domain" description="CheW-like" evidence="1">
    <location>
        <begin position="15"/>
        <end position="165"/>
    </location>
</feature>
<dbReference type="PROSITE" id="PS50851">
    <property type="entry name" value="CHEW"/>
    <property type="match status" value="1"/>
</dbReference>
<gene>
    <name evidence="2" type="ORF">SAMN04488541_102162</name>
</gene>
<dbReference type="Gene3D" id="2.40.50.180">
    <property type="entry name" value="CheA-289, Domain 4"/>
    <property type="match status" value="1"/>
</dbReference>
<name>A0A1I2H3L2_9BACT</name>
<dbReference type="Gene3D" id="2.30.30.40">
    <property type="entry name" value="SH3 Domains"/>
    <property type="match status" value="1"/>
</dbReference>
<dbReference type="InterPro" id="IPR039315">
    <property type="entry name" value="CheW"/>
</dbReference>
<organism evidence="2 3">
    <name type="scientific">Thermoflexibacter ruber</name>
    <dbReference type="NCBI Taxonomy" id="1003"/>
    <lineage>
        <taxon>Bacteria</taxon>
        <taxon>Pseudomonadati</taxon>
        <taxon>Bacteroidota</taxon>
        <taxon>Cytophagia</taxon>
        <taxon>Cytophagales</taxon>
        <taxon>Thermoflexibacteraceae</taxon>
        <taxon>Thermoflexibacter</taxon>
    </lineage>
</organism>
<dbReference type="InterPro" id="IPR002545">
    <property type="entry name" value="CheW-lke_dom"/>
</dbReference>
<dbReference type="SMART" id="SM00260">
    <property type="entry name" value="CheW"/>
    <property type="match status" value="1"/>
</dbReference>
<dbReference type="AlphaFoldDB" id="A0A1I2H3L2"/>
<dbReference type="InterPro" id="IPR036061">
    <property type="entry name" value="CheW-like_dom_sf"/>
</dbReference>
<evidence type="ECO:0000313" key="2">
    <source>
        <dbReference type="EMBL" id="SFF23919.1"/>
    </source>
</evidence>
<dbReference type="STRING" id="1003.SAMN04488541_102162"/>
<reference evidence="2 3" key="1">
    <citation type="submission" date="2016-10" db="EMBL/GenBank/DDBJ databases">
        <authorList>
            <person name="de Groot N.N."/>
        </authorList>
    </citation>
    <scope>NUCLEOTIDE SEQUENCE [LARGE SCALE GENOMIC DNA]</scope>
    <source>
        <strain>GEY</strain>
        <strain evidence="3">DSM 9560</strain>
    </source>
</reference>
<dbReference type="Proteomes" id="UP000199513">
    <property type="component" value="Unassembled WGS sequence"/>
</dbReference>
<dbReference type="GO" id="GO:0007165">
    <property type="term" value="P:signal transduction"/>
    <property type="evidence" value="ECO:0007669"/>
    <property type="project" value="InterPro"/>
</dbReference>
<dbReference type="Pfam" id="PF01584">
    <property type="entry name" value="CheW"/>
    <property type="match status" value="1"/>
</dbReference>
<evidence type="ECO:0000313" key="3">
    <source>
        <dbReference type="Proteomes" id="UP000199513"/>
    </source>
</evidence>
<dbReference type="RefSeq" id="WP_091545872.1">
    <property type="nucleotide sequence ID" value="NZ_FONY01000021.1"/>
</dbReference>
<evidence type="ECO:0000259" key="1">
    <source>
        <dbReference type="PROSITE" id="PS50851"/>
    </source>
</evidence>
<dbReference type="OrthoDB" id="9794382at2"/>
<keyword evidence="3" id="KW-1185">Reference proteome</keyword>